<feature type="transmembrane region" description="Helical" evidence="6">
    <location>
        <begin position="26"/>
        <end position="51"/>
    </location>
</feature>
<dbReference type="SMART" id="SM00460">
    <property type="entry name" value="TGc"/>
    <property type="match status" value="1"/>
</dbReference>
<dbReference type="SUPFAM" id="SSF103473">
    <property type="entry name" value="MFS general substrate transporter"/>
    <property type="match status" value="2"/>
</dbReference>
<keyword evidence="3 6" id="KW-0812">Transmembrane</keyword>
<sequence>MTILNSLMVNRDLDGSVIENPSTFRLVLICTVVFIDFLGVTLPANIIPVMIDKSTKGHLVGCESIPEGTAVSIAAFTYAIGMSISPPLMGWLSDRRGRRPLLLASMLGISISYFLQGSARNYWWFAFFRFLTGLSGGGRPVAMAYITDTLTDVKRRTSYFSYINMVPGLCFGLGPAFGGVLAFFSLSAPFYFVSFWACVVFALLYLYLPESLHPSRIRAKKLGSDPGESLLSELVEDSPEIDCHAFSLLYFVSAMTMFLVVVIGLMSPLVLRDFFNLSPLSAGFTYLGDGTLIVLGTLAFIHLVNEVGYTTLPVLVVEFSPRHRSGELMGYFTLFQGAGRLVGTITAGLMHILERHSRPVESKCLYSGISWSGIAAPPSEILQNCDWSQSVPKFESIPHLPISLGYAVNFAGETQLTKSGNDLEKGLTKDYWWFVFYRCITGLAGGGRPVAMAYVSDTVRDPKKRTSILGTINMIASCLGACTIESSNNLLASDEHVASHIVRRHGFSSDICLRLISYHRDACLVMHQRGKGRTVNSDTALVAMASLRWLLYLSSLLCSFARIPEDPVVFLQSYQRPIDKGKISIEFLLCQVRQAQLTRRRFPWGQQVAHSLFLNDVLPFASLSEEASDFRGCNGSSGHGSEFISFMQSLVKPCLDATCAVMTLNEKAWEFTKPPITFVAAPPNEADPYSLYDVIERKSSSCTGLALYLVAALRSVGVPARVAGTPHWNKGGVECPNGDKDAPCGNHNWVEAYIPEHGESPAGWAVVDQRSVPLRALNTSFFIPSPAHDQDGSTVNHTIYAASFAPPEMLLHECDYPVGLGVHPAKNFPLVFDWSYQSVPAWNTTVMYHNLAGRWYRENCPAAAAAEIV</sequence>
<feature type="transmembrane region" description="Helical" evidence="6">
    <location>
        <begin position="159"/>
        <end position="184"/>
    </location>
</feature>
<dbReference type="OrthoDB" id="425678at2759"/>
<dbReference type="Proteomes" id="UP000007800">
    <property type="component" value="Unassembled WGS sequence"/>
</dbReference>
<feature type="transmembrane region" description="Helical" evidence="6">
    <location>
        <begin position="71"/>
        <end position="92"/>
    </location>
</feature>
<feature type="transmembrane region" description="Helical" evidence="6">
    <location>
        <begin position="328"/>
        <end position="353"/>
    </location>
</feature>
<evidence type="ECO:0000313" key="9">
    <source>
        <dbReference type="Proteomes" id="UP000007800"/>
    </source>
</evidence>
<proteinExistence type="predicted"/>
<reference evidence="8 9" key="1">
    <citation type="submission" date="2008-07" db="EMBL/GenBank/DDBJ databases">
        <authorList>
            <person name="El-Sayed N."/>
            <person name="Caler E."/>
            <person name="Inman J."/>
            <person name="Amedeo P."/>
            <person name="Hass B."/>
            <person name="Wortman J."/>
        </authorList>
    </citation>
    <scope>NUCLEOTIDE SEQUENCE [LARGE SCALE GENOMIC DNA]</scope>
    <source>
        <strain evidence="9">ATCC 50983 / TXsc</strain>
    </source>
</reference>
<evidence type="ECO:0000256" key="5">
    <source>
        <dbReference type="ARBA" id="ARBA00023136"/>
    </source>
</evidence>
<evidence type="ECO:0000259" key="7">
    <source>
        <dbReference type="PROSITE" id="PS50850"/>
    </source>
</evidence>
<feature type="transmembrane region" description="Helical" evidence="6">
    <location>
        <begin position="190"/>
        <end position="208"/>
    </location>
</feature>
<feature type="domain" description="Major facilitator superfamily (MFS) profile" evidence="7">
    <location>
        <begin position="25"/>
        <end position="557"/>
    </location>
</feature>
<evidence type="ECO:0000313" key="8">
    <source>
        <dbReference type="EMBL" id="EER18780.1"/>
    </source>
</evidence>
<keyword evidence="5 6" id="KW-0472">Membrane</keyword>
<accession>C5K9K8</accession>
<dbReference type="GO" id="GO:0016020">
    <property type="term" value="C:membrane"/>
    <property type="evidence" value="ECO:0007669"/>
    <property type="project" value="UniProtKB-SubCell"/>
</dbReference>
<dbReference type="InterPro" id="IPR038765">
    <property type="entry name" value="Papain-like_cys_pep_sf"/>
</dbReference>
<dbReference type="Gene3D" id="3.10.620.30">
    <property type="match status" value="1"/>
</dbReference>
<keyword evidence="4 6" id="KW-1133">Transmembrane helix</keyword>
<feature type="transmembrane region" description="Helical" evidence="6">
    <location>
        <begin position="122"/>
        <end position="147"/>
    </location>
</feature>
<dbReference type="Pfam" id="PF07690">
    <property type="entry name" value="MFS_1"/>
    <property type="match status" value="1"/>
</dbReference>
<dbReference type="InterPro" id="IPR036259">
    <property type="entry name" value="MFS_trans_sf"/>
</dbReference>
<feature type="transmembrane region" description="Helical" evidence="6">
    <location>
        <begin position="99"/>
        <end position="116"/>
    </location>
</feature>
<name>C5K9K8_PERM5</name>
<feature type="transmembrane region" description="Helical" evidence="6">
    <location>
        <begin position="291"/>
        <end position="316"/>
    </location>
</feature>
<dbReference type="InterPro" id="IPR002931">
    <property type="entry name" value="Transglutaminase-like"/>
</dbReference>
<gene>
    <name evidence="8" type="ORF">Pmar_PMAR006400</name>
</gene>
<comment type="subcellular location">
    <subcellularLocation>
        <location evidence="1">Membrane</location>
        <topology evidence="1">Multi-pass membrane protein</topology>
    </subcellularLocation>
</comment>
<dbReference type="SUPFAM" id="SSF54001">
    <property type="entry name" value="Cysteine proteinases"/>
    <property type="match status" value="1"/>
</dbReference>
<dbReference type="InParanoid" id="C5K9K8"/>
<keyword evidence="9" id="KW-1185">Reference proteome</keyword>
<organism evidence="9">
    <name type="scientific">Perkinsus marinus (strain ATCC 50983 / TXsc)</name>
    <dbReference type="NCBI Taxonomy" id="423536"/>
    <lineage>
        <taxon>Eukaryota</taxon>
        <taxon>Sar</taxon>
        <taxon>Alveolata</taxon>
        <taxon>Perkinsozoa</taxon>
        <taxon>Perkinsea</taxon>
        <taxon>Perkinsida</taxon>
        <taxon>Perkinsidae</taxon>
        <taxon>Perkinsus</taxon>
    </lineage>
</organism>
<evidence type="ECO:0000256" key="6">
    <source>
        <dbReference type="SAM" id="Phobius"/>
    </source>
</evidence>
<evidence type="ECO:0000256" key="4">
    <source>
        <dbReference type="ARBA" id="ARBA00022989"/>
    </source>
</evidence>
<dbReference type="Gene3D" id="1.20.1250.20">
    <property type="entry name" value="MFS general substrate transporter like domains"/>
    <property type="match status" value="2"/>
</dbReference>
<dbReference type="GeneID" id="9049099"/>
<evidence type="ECO:0000256" key="1">
    <source>
        <dbReference type="ARBA" id="ARBA00004141"/>
    </source>
</evidence>
<evidence type="ECO:0000256" key="3">
    <source>
        <dbReference type="ARBA" id="ARBA00022692"/>
    </source>
</evidence>
<dbReference type="RefSeq" id="XP_002786984.1">
    <property type="nucleotide sequence ID" value="XM_002786938.1"/>
</dbReference>
<protein>
    <submittedName>
        <fullName evidence="8">Tetracycline-efflux transporter, putative</fullName>
    </submittedName>
</protein>
<dbReference type="PANTHER" id="PTHR23504:SF15">
    <property type="entry name" value="MAJOR FACILITATOR SUPERFAMILY (MFS) PROFILE DOMAIN-CONTAINING PROTEIN"/>
    <property type="match status" value="1"/>
</dbReference>
<dbReference type="PROSITE" id="PS50850">
    <property type="entry name" value="MFS"/>
    <property type="match status" value="1"/>
</dbReference>
<feature type="transmembrane region" description="Helical" evidence="6">
    <location>
        <begin position="248"/>
        <end position="271"/>
    </location>
</feature>
<dbReference type="AlphaFoldDB" id="C5K9K8"/>
<dbReference type="InterPro" id="IPR011701">
    <property type="entry name" value="MFS"/>
</dbReference>
<evidence type="ECO:0000256" key="2">
    <source>
        <dbReference type="ARBA" id="ARBA00022448"/>
    </source>
</evidence>
<dbReference type="InterPro" id="IPR020846">
    <property type="entry name" value="MFS_dom"/>
</dbReference>
<dbReference type="CDD" id="cd17325">
    <property type="entry name" value="MFS_MdtG_SLC18_like"/>
    <property type="match status" value="1"/>
</dbReference>
<dbReference type="GO" id="GO:0022857">
    <property type="term" value="F:transmembrane transporter activity"/>
    <property type="evidence" value="ECO:0007669"/>
    <property type="project" value="InterPro"/>
</dbReference>
<keyword evidence="2" id="KW-0813">Transport</keyword>
<dbReference type="Pfam" id="PF01841">
    <property type="entry name" value="Transglut_core"/>
    <property type="match status" value="1"/>
</dbReference>
<dbReference type="PANTHER" id="PTHR23504">
    <property type="entry name" value="MAJOR FACILITATOR SUPERFAMILY DOMAIN-CONTAINING PROTEIN 10"/>
    <property type="match status" value="1"/>
</dbReference>
<dbReference type="EMBL" id="GG671513">
    <property type="protein sequence ID" value="EER18780.1"/>
    <property type="molecule type" value="Genomic_DNA"/>
</dbReference>